<keyword evidence="3" id="KW-1185">Reference proteome</keyword>
<dbReference type="Proteomes" id="UP000640052">
    <property type="component" value="Unassembled WGS sequence"/>
</dbReference>
<organism evidence="2 3">
    <name type="scientific">Acrocarpospora phusangensis</name>
    <dbReference type="NCBI Taxonomy" id="1070424"/>
    <lineage>
        <taxon>Bacteria</taxon>
        <taxon>Bacillati</taxon>
        <taxon>Actinomycetota</taxon>
        <taxon>Actinomycetes</taxon>
        <taxon>Streptosporangiales</taxon>
        <taxon>Streptosporangiaceae</taxon>
        <taxon>Acrocarpospora</taxon>
    </lineage>
</organism>
<name>A0A919UK08_9ACTN</name>
<evidence type="ECO:0000313" key="2">
    <source>
        <dbReference type="EMBL" id="GIH24574.1"/>
    </source>
</evidence>
<proteinExistence type="predicted"/>
<reference evidence="2" key="1">
    <citation type="submission" date="2021-01" db="EMBL/GenBank/DDBJ databases">
        <title>Whole genome shotgun sequence of Acrocarpospora phusangensis NBRC 108782.</title>
        <authorList>
            <person name="Komaki H."/>
            <person name="Tamura T."/>
        </authorList>
    </citation>
    <scope>NUCLEOTIDE SEQUENCE</scope>
    <source>
        <strain evidence="2">NBRC 108782</strain>
    </source>
</reference>
<sequence>MAQPATSQRAGLLSISPSRTASFSATRSVARIRSSDAAANGLPYRFRHPANAVNMRRTSRKDSSDSLIRPSAGTRCSRT</sequence>
<gene>
    <name evidence="2" type="ORF">Aph01nite_28840</name>
</gene>
<evidence type="ECO:0000256" key="1">
    <source>
        <dbReference type="SAM" id="MobiDB-lite"/>
    </source>
</evidence>
<feature type="region of interest" description="Disordered" evidence="1">
    <location>
        <begin position="1"/>
        <end position="27"/>
    </location>
</feature>
<feature type="region of interest" description="Disordered" evidence="1">
    <location>
        <begin position="49"/>
        <end position="79"/>
    </location>
</feature>
<dbReference type="AlphaFoldDB" id="A0A919UK08"/>
<protein>
    <submittedName>
        <fullName evidence="2">Uncharacterized protein</fullName>
    </submittedName>
</protein>
<comment type="caution">
    <text evidence="2">The sequence shown here is derived from an EMBL/GenBank/DDBJ whole genome shotgun (WGS) entry which is preliminary data.</text>
</comment>
<dbReference type="EMBL" id="BOOA01000020">
    <property type="protein sequence ID" value="GIH24574.1"/>
    <property type="molecule type" value="Genomic_DNA"/>
</dbReference>
<accession>A0A919UK08</accession>
<evidence type="ECO:0000313" key="3">
    <source>
        <dbReference type="Proteomes" id="UP000640052"/>
    </source>
</evidence>